<dbReference type="Pfam" id="PF22725">
    <property type="entry name" value="GFO_IDH_MocA_C3"/>
    <property type="match status" value="1"/>
</dbReference>
<evidence type="ECO:0000256" key="5">
    <source>
        <dbReference type="ARBA" id="ARBA00049233"/>
    </source>
</evidence>
<evidence type="ECO:0000256" key="4">
    <source>
        <dbReference type="ARBA" id="ARBA00042988"/>
    </source>
</evidence>
<evidence type="ECO:0000259" key="6">
    <source>
        <dbReference type="Pfam" id="PF01408"/>
    </source>
</evidence>
<dbReference type="SUPFAM" id="SSF55347">
    <property type="entry name" value="Glyceraldehyde-3-phosphate dehydrogenase-like, C-terminal domain"/>
    <property type="match status" value="1"/>
</dbReference>
<comment type="catalytic activity">
    <reaction evidence="5">
        <text>D-xylose + NADP(+) = D-xylono-1,5-lactone + NADPH + H(+)</text>
        <dbReference type="Rhea" id="RHEA:22000"/>
        <dbReference type="ChEBI" id="CHEBI:15378"/>
        <dbReference type="ChEBI" id="CHEBI:15867"/>
        <dbReference type="ChEBI" id="CHEBI:53455"/>
        <dbReference type="ChEBI" id="CHEBI:57783"/>
        <dbReference type="ChEBI" id="CHEBI:58349"/>
        <dbReference type="EC" id="1.1.1.179"/>
    </reaction>
</comment>
<comment type="similarity">
    <text evidence="1">Belongs to the Gfo/Idh/MocA family.</text>
</comment>
<organism evidence="8 9">
    <name type="scientific">Sporothrix eucalyptigena</name>
    <dbReference type="NCBI Taxonomy" id="1812306"/>
    <lineage>
        <taxon>Eukaryota</taxon>
        <taxon>Fungi</taxon>
        <taxon>Dikarya</taxon>
        <taxon>Ascomycota</taxon>
        <taxon>Pezizomycotina</taxon>
        <taxon>Sordariomycetes</taxon>
        <taxon>Sordariomycetidae</taxon>
        <taxon>Ophiostomatales</taxon>
        <taxon>Ophiostomataceae</taxon>
        <taxon>Sporothrix</taxon>
    </lineage>
</organism>
<protein>
    <recommendedName>
        <fullName evidence="3">D-xylose 1-dehydrogenase (NADP(+), D-xylono-1,5-lactone-forming)</fullName>
        <ecNumber evidence="3">1.1.1.179</ecNumber>
    </recommendedName>
    <alternativeName>
        <fullName evidence="4">D-xylose-NADP dehydrogenase</fullName>
    </alternativeName>
</protein>
<feature type="domain" description="GFO/IDH/MocA-like oxidoreductase" evidence="7">
    <location>
        <begin position="145"/>
        <end position="269"/>
    </location>
</feature>
<dbReference type="EC" id="1.1.1.179" evidence="3"/>
<comment type="caution">
    <text evidence="8">The sequence shown here is derived from an EMBL/GenBank/DDBJ whole genome shotgun (WGS) entry which is preliminary data.</text>
</comment>
<evidence type="ECO:0000313" key="8">
    <source>
        <dbReference type="EMBL" id="CAK7237953.1"/>
    </source>
</evidence>
<dbReference type="EMBL" id="CAWUHD010000198">
    <property type="protein sequence ID" value="CAK7237953.1"/>
    <property type="molecule type" value="Genomic_DNA"/>
</dbReference>
<dbReference type="InterPro" id="IPR050984">
    <property type="entry name" value="Gfo/Idh/MocA_domain"/>
</dbReference>
<dbReference type="Pfam" id="PF01408">
    <property type="entry name" value="GFO_IDH_MocA"/>
    <property type="match status" value="1"/>
</dbReference>
<evidence type="ECO:0000256" key="1">
    <source>
        <dbReference type="ARBA" id="ARBA00010928"/>
    </source>
</evidence>
<accession>A0ABP0D0T7</accession>
<evidence type="ECO:0000256" key="2">
    <source>
        <dbReference type="ARBA" id="ARBA00023002"/>
    </source>
</evidence>
<evidence type="ECO:0000259" key="7">
    <source>
        <dbReference type="Pfam" id="PF22725"/>
    </source>
</evidence>
<dbReference type="SUPFAM" id="SSF51735">
    <property type="entry name" value="NAD(P)-binding Rossmann-fold domains"/>
    <property type="match status" value="1"/>
</dbReference>
<dbReference type="InterPro" id="IPR000683">
    <property type="entry name" value="Gfo/Idh/MocA-like_OxRdtase_N"/>
</dbReference>
<dbReference type="InterPro" id="IPR036291">
    <property type="entry name" value="NAD(P)-bd_dom_sf"/>
</dbReference>
<keyword evidence="9" id="KW-1185">Reference proteome</keyword>
<feature type="domain" description="Gfo/Idh/MocA-like oxidoreductase N-terminal" evidence="6">
    <location>
        <begin position="8"/>
        <end position="133"/>
    </location>
</feature>
<dbReference type="PANTHER" id="PTHR22604">
    <property type="entry name" value="OXIDOREDUCTASES"/>
    <property type="match status" value="1"/>
</dbReference>
<dbReference type="Gene3D" id="3.40.50.720">
    <property type="entry name" value="NAD(P)-binding Rossmann-like Domain"/>
    <property type="match status" value="1"/>
</dbReference>
<proteinExistence type="inferred from homology"/>
<dbReference type="Proteomes" id="UP001642482">
    <property type="component" value="Unassembled WGS sequence"/>
</dbReference>
<dbReference type="InterPro" id="IPR055170">
    <property type="entry name" value="GFO_IDH_MocA-like_dom"/>
</dbReference>
<evidence type="ECO:0000313" key="9">
    <source>
        <dbReference type="Proteomes" id="UP001642482"/>
    </source>
</evidence>
<dbReference type="PANTHER" id="PTHR22604:SF105">
    <property type="entry name" value="TRANS-1,2-DIHYDROBENZENE-1,2-DIOL DEHYDROGENASE"/>
    <property type="match status" value="1"/>
</dbReference>
<dbReference type="Gene3D" id="3.30.360.10">
    <property type="entry name" value="Dihydrodipicolinate Reductase, domain 2"/>
    <property type="match status" value="1"/>
</dbReference>
<reference evidence="8 9" key="1">
    <citation type="submission" date="2024-01" db="EMBL/GenBank/DDBJ databases">
        <authorList>
            <person name="Allen C."/>
            <person name="Tagirdzhanova G."/>
        </authorList>
    </citation>
    <scope>NUCLEOTIDE SEQUENCE [LARGE SCALE GENOMIC DNA]</scope>
</reference>
<sequence>MSSELPVLRWGIIATGLISSWFVKDLALSRPDAKAKHIIQAIGSSSSEKGKAFAEKHLPGLQPTIYPSYEEVYNDANVDIVYIGTPHAFHKQNCLDAIRAGKHVLCEKSFTLNAKDAKEVFNAANTKNVFVMEAMWTRFRPLTLALRKMIHEDKAIGDVRRVLCDFGLHQDIAALGPESRLKNPALGAGSLLDIGIYSLTWGLLTLDAGTGTTAQNPKILAAQSLESGVDLASTMILLYPNGAQGILTSATYAKSPKPFCRIEGSKGVITVEGPAASMPTSFTVEPKEGEVQTHDFSAPGMGFYYEADAVALNITASKTEDDIMPWAETTRVLELLDEVRNQGGVKFPHEN</sequence>
<keyword evidence="2" id="KW-0560">Oxidoreductase</keyword>
<gene>
    <name evidence="8" type="ORF">SEUCBS140593_010221</name>
</gene>
<evidence type="ECO:0000256" key="3">
    <source>
        <dbReference type="ARBA" id="ARBA00038984"/>
    </source>
</evidence>
<name>A0ABP0D0T7_9PEZI</name>